<evidence type="ECO:0000256" key="6">
    <source>
        <dbReference type="SAM" id="MobiDB-lite"/>
    </source>
</evidence>
<dbReference type="SMART" id="SM00033">
    <property type="entry name" value="CH"/>
    <property type="match status" value="2"/>
</dbReference>
<evidence type="ECO:0000256" key="5">
    <source>
        <dbReference type="ARBA" id="ARBA00023212"/>
    </source>
</evidence>
<keyword evidence="5" id="KW-0206">Cytoskeleton</keyword>
<comment type="subcellular location">
    <subcellularLocation>
        <location evidence="1">Cytoplasm</location>
        <location evidence="1">Cytoskeleton</location>
    </subcellularLocation>
</comment>
<evidence type="ECO:0000256" key="4">
    <source>
        <dbReference type="ARBA" id="ARBA00023203"/>
    </source>
</evidence>
<protein>
    <submittedName>
        <fullName evidence="9">Uncharacterized protein</fullName>
    </submittedName>
</protein>
<gene>
    <name evidence="9" type="ORF">K7432_001617</name>
</gene>
<evidence type="ECO:0000313" key="9">
    <source>
        <dbReference type="EMBL" id="KAK9727683.1"/>
    </source>
</evidence>
<dbReference type="InterPro" id="IPR001589">
    <property type="entry name" value="Actinin_actin-bd_CS"/>
</dbReference>
<evidence type="ECO:0000256" key="1">
    <source>
        <dbReference type="ARBA" id="ARBA00004245"/>
    </source>
</evidence>
<dbReference type="PROSITE" id="PS00020">
    <property type="entry name" value="ACTININ_2"/>
    <property type="match status" value="1"/>
</dbReference>
<keyword evidence="2" id="KW-0963">Cytoplasm</keyword>
<dbReference type="InterPro" id="IPR003108">
    <property type="entry name" value="GAR_dom"/>
</dbReference>
<comment type="caution">
    <text evidence="9">The sequence shown here is derived from an EMBL/GenBank/DDBJ whole genome shotgun (WGS) entry which is preliminary data.</text>
</comment>
<keyword evidence="3" id="KW-0677">Repeat</keyword>
<feature type="compositionally biased region" description="Polar residues" evidence="6">
    <location>
        <begin position="2001"/>
        <end position="2010"/>
    </location>
</feature>
<dbReference type="PROSITE" id="PS00019">
    <property type="entry name" value="ACTININ_1"/>
    <property type="match status" value="1"/>
</dbReference>
<dbReference type="EMBL" id="JASJQH010006913">
    <property type="protein sequence ID" value="KAK9727683.1"/>
    <property type="molecule type" value="Genomic_DNA"/>
</dbReference>
<dbReference type="InterPro" id="IPR036872">
    <property type="entry name" value="CH_dom_sf"/>
</dbReference>
<evidence type="ECO:0000256" key="3">
    <source>
        <dbReference type="ARBA" id="ARBA00022737"/>
    </source>
</evidence>
<evidence type="ECO:0000313" key="10">
    <source>
        <dbReference type="Proteomes" id="UP001479436"/>
    </source>
</evidence>
<dbReference type="Gene3D" id="3.30.920.20">
    <property type="entry name" value="Gas2-like domain"/>
    <property type="match status" value="1"/>
</dbReference>
<dbReference type="PANTHER" id="PTHR11915">
    <property type="entry name" value="SPECTRIN/FILAMIN RELATED CYTOSKELETAL PROTEIN"/>
    <property type="match status" value="1"/>
</dbReference>
<dbReference type="InterPro" id="IPR036534">
    <property type="entry name" value="GAR_dom_sf"/>
</dbReference>
<dbReference type="PROSITE" id="PS51460">
    <property type="entry name" value="GAR"/>
    <property type="match status" value="1"/>
</dbReference>
<dbReference type="Gene3D" id="1.20.58.60">
    <property type="match status" value="2"/>
</dbReference>
<feature type="domain" description="GAR" evidence="8">
    <location>
        <begin position="2067"/>
        <end position="2140"/>
    </location>
</feature>
<dbReference type="InterPro" id="IPR001715">
    <property type="entry name" value="CH_dom"/>
</dbReference>
<feature type="domain" description="Calponin-homology (CH)" evidence="7">
    <location>
        <begin position="203"/>
        <end position="318"/>
    </location>
</feature>
<feature type="compositionally biased region" description="Polar residues" evidence="6">
    <location>
        <begin position="1971"/>
        <end position="1992"/>
    </location>
</feature>
<dbReference type="SMART" id="SM00243">
    <property type="entry name" value="GAS2"/>
    <property type="match status" value="1"/>
</dbReference>
<feature type="domain" description="Calponin-homology (CH)" evidence="7">
    <location>
        <begin position="46"/>
        <end position="151"/>
    </location>
</feature>
<feature type="region of interest" description="Disordered" evidence="6">
    <location>
        <begin position="631"/>
        <end position="650"/>
    </location>
</feature>
<evidence type="ECO:0000259" key="7">
    <source>
        <dbReference type="PROSITE" id="PS50021"/>
    </source>
</evidence>
<organism evidence="9 10">
    <name type="scientific">Basidiobolus ranarum</name>
    <dbReference type="NCBI Taxonomy" id="34480"/>
    <lineage>
        <taxon>Eukaryota</taxon>
        <taxon>Fungi</taxon>
        <taxon>Fungi incertae sedis</taxon>
        <taxon>Zoopagomycota</taxon>
        <taxon>Entomophthoromycotina</taxon>
        <taxon>Basidiobolomycetes</taxon>
        <taxon>Basidiobolales</taxon>
        <taxon>Basidiobolaceae</taxon>
        <taxon>Basidiobolus</taxon>
    </lineage>
</organism>
<dbReference type="SUPFAM" id="SSF46966">
    <property type="entry name" value="Spectrin repeat"/>
    <property type="match status" value="2"/>
</dbReference>
<dbReference type="SUPFAM" id="SSF143575">
    <property type="entry name" value="GAS2 domain-like"/>
    <property type="match status" value="1"/>
</dbReference>
<feature type="region of interest" description="Disordered" evidence="6">
    <location>
        <begin position="1950"/>
        <end position="2064"/>
    </location>
</feature>
<dbReference type="Pfam" id="PF00307">
    <property type="entry name" value="CH"/>
    <property type="match status" value="2"/>
</dbReference>
<proteinExistence type="predicted"/>
<name>A0ABR2W973_9FUNG</name>
<dbReference type="Pfam" id="PF02187">
    <property type="entry name" value="GAS2"/>
    <property type="match status" value="1"/>
</dbReference>
<keyword evidence="10" id="KW-1185">Reference proteome</keyword>
<keyword evidence="4" id="KW-0009">Actin-binding</keyword>
<evidence type="ECO:0000256" key="2">
    <source>
        <dbReference type="ARBA" id="ARBA00022490"/>
    </source>
</evidence>
<dbReference type="Proteomes" id="UP001479436">
    <property type="component" value="Unassembled WGS sequence"/>
</dbReference>
<dbReference type="PROSITE" id="PS50021">
    <property type="entry name" value="CH"/>
    <property type="match status" value="2"/>
</dbReference>
<accession>A0ABR2W973</accession>
<dbReference type="SUPFAM" id="SSF47576">
    <property type="entry name" value="Calponin-homology domain, CH-domain"/>
    <property type="match status" value="1"/>
</dbReference>
<dbReference type="Gene3D" id="1.10.418.10">
    <property type="entry name" value="Calponin-like domain"/>
    <property type="match status" value="2"/>
</dbReference>
<sequence length="2194" mass="249766">MSWTTLRRSLSAYRSPTRSSTSTGSEYNESDYNDEKIRELAFTYEEIQKKTFTKWINSQLIDEEDQIVSIDLDLRDGKLLLKLLETLSKQALPKPEKLSMRIHYMSNVTKALHFLEKNLGESLSNIGSEDIVDGNTKLTLGLIWLLILKFQIQQVDKEELVNSLEMSFSELPGDNEKKSRSGTLSLPATLSKKSSWSDLVSKKDIKGSLLLWVQNQLSIFGELAPIIKDFHRSWKNGAAFSALINRHDPRLIAHPEVVQTRVERGKEEWKNILNDAFLVANEEMGIPFLLEAEDIVNVDLPDEKSIMTYVSEYYKVMSKKQKDAEYCEMVESSRKELDLERNRKKLEELATETIAVSGELLKEIQTSLNSLPIISDVEIELDQLSLGNYWASLASFESTASKLSDKVQSFQSDAQSMIADDNLLAGASKDLLQDKLSEVSSKHEHLSHEASNRSRLCKELQTIVDKREEIGVFEKAIEELKSDVHKLIDLRLSGGTRKDRSSLLVSINHDIEELEHSAIMISNEMPNPSPKYLVDAKEALLNSISDTKVLVEEENDRFKQEKSAEDFQARYADLTSKFTEGIEKITGIEEAILACVCDFGKYKTVLSEQKSLLKNSSNSLKARESELLSLAPAASTTEENTEPEDSNSKAAVSHLLSVAQGLAQQWHEKLEKLVDETQKFDELFKYLQIEKLIRTKLVSIKSSIDSWDEESAEHIMIQTGNGLRLLRKKFDDMSLLYSKAAGIQLTQERHAELKSFLEENEKLYEEKWQELSQKRTPTRWQDTAKDIESVLENLRSTLSSRIPIHGLSCTSEQHDSLLEEIDRFDKEIIDFEKTTWEPFEAQTTERLGESSPGIRGIIENIHQVLLGSWIEVQESLERRKREVRLISRGFEFAKCANELEVKMRDRNLLATKIADEEVFKSETEAQLDWFKSEIDDLSLKYEELFDSEDEIYVKRLTELENIYESTRGSLIESQKESNSKAWWEQAETVKARIAEFKQETQLVPSKIEEFKSKSDVDSHLQSISQNILNLEEFEKNELALLTRAKDCLDSLPDEEKPQDLDKIASDYETIQTDISDLKRSMNSSLELLNTLLDVLPLQIDLTTLSEQLALKNTEVKELRSNAKWNSEIGDITQLLPRYNALEEQLTQIKEKQLLPHSQSVAPAVDLLQNSLHPGLVQMKKEILKKRDLVLAQYDNIGSSMENTGLIIRQTSGIVKFMTSATELEASISEVRDLFDKHSTNFEEDDSIIGEKLKVLQENLEELNNQVHTIPGMDNFLDGNAVSESSSKALQAATSRYQNLAESIQSVHADFSKQKYNLQQNAIHDDFMQTYIQLQTWIKDKEAELRTMSTSDITGVDISILEAQWDNVTLIVEEIPIQESSYLSLNTLRLKFEESAQEPNASSQLQYIANCSKEIDESWSNLKQLVSGSFDNMKSTLASARYLQTAQNILSTLNGIQQEIESTDAARVENDIVLKWREQLETIEQDSLKDFHTVSECYVSEHKSMVRKQHENIEDILDQAKAQLAKFVSSIKSSRLLAVYLDDVEDFRSTLVERNREISTIQSTHSNMSGESLEKDESQLNSYILAYTKLESDLRMCTARHDHLREYYFTILAQSPDATDKISQSQDQIESEWARLSGVYHTMKKEIDSLRMYVQWHQQLRDAENLLNPLVSRAQSLVDIDSMDLEHEVDHLEKGLIKCRGILNFTDHPDWLSPAKNQEDNMAILKKFYSSLQIKLEELELAPYNLKELFVKNSLDSIQQQLAILQDKTDSIRNCNEISLDLGRELKEIEATLRHAIMSKIQKLDELFISSESLNEKYQSQRSDAETRAKSLHSTLDELKNWVERVQEFHLLVDRIDNALGSLLDLVDQNPGEGGATAYSIIKQLESSFASLSRRVPKAIEKAKSLAEGLNDWDVAERLKILPEQWEEMKSLVMKRLQQLNELAKRKISRSGLIPTPTERRSLSPSRSISPYTASRSRSATPQSIWRPTSPMSGSYMRPTMASLSRVSAGNQPLKSSRKSSGRSPSSSPLPKPTQTKKKVQARVNTWHTSRPVPKRLVPTSPNNYIPDPKDPLDVEVARIVNCCPLRITITKANESGRYWIGEVDPKLCYCRILNSKMVMVRVGGGWAELSRYLSDHSSFERKFIPVGFESESIQNEDLTTATDNGVSGTPQRQVSFGKEAGAIPPITMAPVMQK</sequence>
<evidence type="ECO:0000259" key="8">
    <source>
        <dbReference type="PROSITE" id="PS51460"/>
    </source>
</evidence>
<reference evidence="9 10" key="1">
    <citation type="submission" date="2023-04" db="EMBL/GenBank/DDBJ databases">
        <title>Genome of Basidiobolus ranarum AG-B5.</title>
        <authorList>
            <person name="Stajich J.E."/>
            <person name="Carter-House D."/>
            <person name="Gryganskyi A."/>
        </authorList>
    </citation>
    <scope>NUCLEOTIDE SEQUENCE [LARGE SCALE GENOMIC DNA]</scope>
    <source>
        <strain evidence="9 10">AG-B5</strain>
    </source>
</reference>